<keyword evidence="1" id="KW-0808">Transferase</keyword>
<proteinExistence type="predicted"/>
<keyword evidence="2" id="KW-1185">Reference proteome</keyword>
<gene>
    <name evidence="1" type="ORF">KIW84_074520</name>
</gene>
<evidence type="ECO:0000313" key="1">
    <source>
        <dbReference type="EMBL" id="KAI5388890.1"/>
    </source>
</evidence>
<keyword evidence="1" id="KW-0012">Acyltransferase</keyword>
<reference evidence="1 2" key="1">
    <citation type="journal article" date="2022" name="Nat. Genet.">
        <title>Improved pea reference genome and pan-genome highlight genomic features and evolutionary characteristics.</title>
        <authorList>
            <person name="Yang T."/>
            <person name="Liu R."/>
            <person name="Luo Y."/>
            <person name="Hu S."/>
            <person name="Wang D."/>
            <person name="Wang C."/>
            <person name="Pandey M.K."/>
            <person name="Ge S."/>
            <person name="Xu Q."/>
            <person name="Li N."/>
            <person name="Li G."/>
            <person name="Huang Y."/>
            <person name="Saxena R.K."/>
            <person name="Ji Y."/>
            <person name="Li M."/>
            <person name="Yan X."/>
            <person name="He Y."/>
            <person name="Liu Y."/>
            <person name="Wang X."/>
            <person name="Xiang C."/>
            <person name="Varshney R.K."/>
            <person name="Ding H."/>
            <person name="Gao S."/>
            <person name="Zong X."/>
        </authorList>
    </citation>
    <scope>NUCLEOTIDE SEQUENCE [LARGE SCALE GENOMIC DNA]</scope>
    <source>
        <strain evidence="1 2">cv. Zhongwan 6</strain>
    </source>
</reference>
<accession>A0A9D4VRP9</accession>
<evidence type="ECO:0000313" key="2">
    <source>
        <dbReference type="Proteomes" id="UP001058974"/>
    </source>
</evidence>
<name>A0A9D4VRP9_PEA</name>
<organism evidence="1 2">
    <name type="scientific">Pisum sativum</name>
    <name type="common">Garden pea</name>
    <name type="synonym">Lathyrus oleraceus</name>
    <dbReference type="NCBI Taxonomy" id="3888"/>
    <lineage>
        <taxon>Eukaryota</taxon>
        <taxon>Viridiplantae</taxon>
        <taxon>Streptophyta</taxon>
        <taxon>Embryophyta</taxon>
        <taxon>Tracheophyta</taxon>
        <taxon>Spermatophyta</taxon>
        <taxon>Magnoliopsida</taxon>
        <taxon>eudicotyledons</taxon>
        <taxon>Gunneridae</taxon>
        <taxon>Pentapetalae</taxon>
        <taxon>rosids</taxon>
        <taxon>fabids</taxon>
        <taxon>Fabales</taxon>
        <taxon>Fabaceae</taxon>
        <taxon>Papilionoideae</taxon>
        <taxon>50 kb inversion clade</taxon>
        <taxon>NPAAA clade</taxon>
        <taxon>Hologalegina</taxon>
        <taxon>IRL clade</taxon>
        <taxon>Fabeae</taxon>
        <taxon>Lathyrus</taxon>
    </lineage>
</organism>
<dbReference type="GO" id="GO:0016746">
    <property type="term" value="F:acyltransferase activity"/>
    <property type="evidence" value="ECO:0007669"/>
    <property type="project" value="UniProtKB-KW"/>
</dbReference>
<sequence>MNINPAFLGVPKAVSNIFSAEGSDAAFFRAVTSGILNFDYLGLQTVEHVLRACRTWDSIISLMPKGGETIWGDLDWCPKECNKSEKREHMKKHFVYNSTYKCGDMPKGLHVKEHMKYGGINSFGKAVSELLASLLTTLDSESEVPYYTIYFLRIEAIMYSFFFCRRFRLNIVLLTYHVRMIGLNVMRYTEKASQKLLKERLVKEELILIYTILWLQK</sequence>
<dbReference type="AlphaFoldDB" id="A0A9D4VRP9"/>
<dbReference type="EMBL" id="JAMSHJ010000007">
    <property type="protein sequence ID" value="KAI5388890.1"/>
    <property type="molecule type" value="Genomic_DNA"/>
</dbReference>
<dbReference type="Gramene" id="Psat07G0452000-T3">
    <property type="protein sequence ID" value="KAI5388890.1"/>
    <property type="gene ID" value="KIW84_074520"/>
</dbReference>
<comment type="caution">
    <text evidence="1">The sequence shown here is derived from an EMBL/GenBank/DDBJ whole genome shotgun (WGS) entry which is preliminary data.</text>
</comment>
<protein>
    <submittedName>
        <fullName evidence="1">Phospholipid:diacylglycerol acyltransferase 2, variant 3</fullName>
    </submittedName>
</protein>
<dbReference type="Proteomes" id="UP001058974">
    <property type="component" value="Chromosome 7"/>
</dbReference>